<feature type="region of interest" description="Disordered" evidence="1">
    <location>
        <begin position="1"/>
        <end position="64"/>
    </location>
</feature>
<evidence type="ECO:0000313" key="2">
    <source>
        <dbReference type="EMBL" id="GDY42698.1"/>
    </source>
</evidence>
<dbReference type="AlphaFoldDB" id="A0A4D4K7R8"/>
<accession>A0A4D4K7R8</accession>
<reference evidence="2 3" key="1">
    <citation type="journal article" date="2020" name="Int. J. Syst. Evol. Microbiol.">
        <title>Reclassification of Streptomyces castelarensis and Streptomyces sporoclivatus as later heterotypic synonyms of Streptomyces antimycoticus.</title>
        <authorList>
            <person name="Komaki H."/>
            <person name="Tamura T."/>
        </authorList>
    </citation>
    <scope>NUCLEOTIDE SEQUENCE [LARGE SCALE GENOMIC DNA]</scope>
    <source>
        <strain evidence="2 3">NBRC 12839</strain>
    </source>
</reference>
<feature type="compositionally biased region" description="Basic and acidic residues" evidence="1">
    <location>
        <begin position="1"/>
        <end position="43"/>
    </location>
</feature>
<proteinExistence type="predicted"/>
<keyword evidence="3" id="KW-1185">Reference proteome</keyword>
<dbReference type="Proteomes" id="UP000299290">
    <property type="component" value="Unassembled WGS sequence"/>
</dbReference>
<organism evidence="2 3">
    <name type="scientific">Streptomyces antimycoticus</name>
    <dbReference type="NCBI Taxonomy" id="68175"/>
    <lineage>
        <taxon>Bacteria</taxon>
        <taxon>Bacillati</taxon>
        <taxon>Actinomycetota</taxon>
        <taxon>Actinomycetes</taxon>
        <taxon>Kitasatosporales</taxon>
        <taxon>Streptomycetaceae</taxon>
        <taxon>Streptomyces</taxon>
        <taxon>Streptomyces violaceusniger group</taxon>
    </lineage>
</organism>
<sequence>MLKEEIERETARRGGDEKRYVRKHGADELCGKEHEHREQRRQLYDPAWGDSGRGHGVGSWQEGEGLMGGPLTVCRCPAR</sequence>
<evidence type="ECO:0000256" key="1">
    <source>
        <dbReference type="SAM" id="MobiDB-lite"/>
    </source>
</evidence>
<name>A0A4D4K7R8_9ACTN</name>
<dbReference type="EMBL" id="BJHV01000001">
    <property type="protein sequence ID" value="GDY42698.1"/>
    <property type="molecule type" value="Genomic_DNA"/>
</dbReference>
<comment type="caution">
    <text evidence="2">The sequence shown here is derived from an EMBL/GenBank/DDBJ whole genome shotgun (WGS) entry which is preliminary data.</text>
</comment>
<evidence type="ECO:0000313" key="3">
    <source>
        <dbReference type="Proteomes" id="UP000299290"/>
    </source>
</evidence>
<protein>
    <submittedName>
        <fullName evidence="2">Uncharacterized protein</fullName>
    </submittedName>
</protein>
<gene>
    <name evidence="2" type="ORF">SANT12839_035800</name>
</gene>